<keyword evidence="2" id="KW-1185">Reference proteome</keyword>
<proteinExistence type="predicted"/>
<accession>A0ACB6QJU4</accession>
<evidence type="ECO:0000313" key="1">
    <source>
        <dbReference type="EMBL" id="KAF2467156.1"/>
    </source>
</evidence>
<evidence type="ECO:0000313" key="2">
    <source>
        <dbReference type="Proteomes" id="UP000799755"/>
    </source>
</evidence>
<comment type="caution">
    <text evidence="1">The sequence shown here is derived from an EMBL/GenBank/DDBJ whole genome shotgun (WGS) entry which is preliminary data.</text>
</comment>
<protein>
    <submittedName>
        <fullName evidence="1">Phosphate transporter</fullName>
    </submittedName>
</protein>
<reference evidence="1" key="1">
    <citation type="journal article" date="2020" name="Stud. Mycol.">
        <title>101 Dothideomycetes genomes: a test case for predicting lifestyles and emergence of pathogens.</title>
        <authorList>
            <person name="Haridas S."/>
            <person name="Albert R."/>
            <person name="Binder M."/>
            <person name="Bloem J."/>
            <person name="Labutti K."/>
            <person name="Salamov A."/>
            <person name="Andreopoulos B."/>
            <person name="Baker S."/>
            <person name="Barry K."/>
            <person name="Bills G."/>
            <person name="Bluhm B."/>
            <person name="Cannon C."/>
            <person name="Castanera R."/>
            <person name="Culley D."/>
            <person name="Daum C."/>
            <person name="Ezra D."/>
            <person name="Gonzalez J."/>
            <person name="Henrissat B."/>
            <person name="Kuo A."/>
            <person name="Liang C."/>
            <person name="Lipzen A."/>
            <person name="Lutzoni F."/>
            <person name="Magnuson J."/>
            <person name="Mondo S."/>
            <person name="Nolan M."/>
            <person name="Ohm R."/>
            <person name="Pangilinan J."/>
            <person name="Park H.-J."/>
            <person name="Ramirez L."/>
            <person name="Alfaro M."/>
            <person name="Sun H."/>
            <person name="Tritt A."/>
            <person name="Yoshinaga Y."/>
            <person name="Zwiers L.-H."/>
            <person name="Turgeon B."/>
            <person name="Goodwin S."/>
            <person name="Spatafora J."/>
            <person name="Crous P."/>
            <person name="Grigoriev I."/>
        </authorList>
    </citation>
    <scope>NUCLEOTIDE SEQUENCE</scope>
    <source>
        <strain evidence="1">ATCC 200398</strain>
    </source>
</reference>
<gene>
    <name evidence="1" type="ORF">BDR25DRAFT_292147</name>
</gene>
<dbReference type="Proteomes" id="UP000799755">
    <property type="component" value="Unassembled WGS sequence"/>
</dbReference>
<sequence>MVLTKYTHVFVIGTFFAMLDAFNNGANDVANAWATSVSSRSISYRQAMIFGTIFEMLGAITVGARTADTIKNGIIPVSAFKGNASVQMLAFTCALAAASSWVMWCTRHSAHVSSTYSLISAVAGVGVATVGVRKVQWGWNKGKGLGAIFAGLGMAPTISAGFAAIIFMLIKLVVHMRKKPTKWAVYTSPFFFLIAGTICTLSIVYKGSPKLGLNKKPIWYIVSVTMGTGAGLALLSALFFVPYVHAKVLKKDHSVKWWMFIQGPLLFRRPAPAEADVADVPNYAVVQEDEVDSESDLGKAESGTDSPAELNEKSLVAVEAKGLTYKERLAHGQRKLHEKLEKKRGPLGWAMRTLRDNPMGAGQIYELHNMKILAKRIPAMIVCGALYGLHYDIHAAQTGIAGTPEGERMARVYAHAEKYPNEVEHTYSFVQILTACTASFAHGANDIGNSVGPWAVIYSAWHTGNAAASKAPVPLWQLAVLSLMISLGLITYGYNIMKVMGNKITYHSPSRGCSMEMGAAVTVLVFSQYSLPVSTSMCITGATVGVGLCNGTLKAVNFQRVGLLLLSWIATIPIAGTLGGVLMALFLRSPHF</sequence>
<organism evidence="1 2">
    <name type="scientific">Lindgomyces ingoldianus</name>
    <dbReference type="NCBI Taxonomy" id="673940"/>
    <lineage>
        <taxon>Eukaryota</taxon>
        <taxon>Fungi</taxon>
        <taxon>Dikarya</taxon>
        <taxon>Ascomycota</taxon>
        <taxon>Pezizomycotina</taxon>
        <taxon>Dothideomycetes</taxon>
        <taxon>Pleosporomycetidae</taxon>
        <taxon>Pleosporales</taxon>
        <taxon>Lindgomycetaceae</taxon>
        <taxon>Lindgomyces</taxon>
    </lineage>
</organism>
<name>A0ACB6QJU4_9PLEO</name>
<dbReference type="EMBL" id="MU003521">
    <property type="protein sequence ID" value="KAF2467156.1"/>
    <property type="molecule type" value="Genomic_DNA"/>
</dbReference>